<keyword evidence="2" id="KW-1185">Reference proteome</keyword>
<gene>
    <name evidence="1" type="ORF">BT62DRAFT_922425</name>
</gene>
<dbReference type="GeneID" id="66106696"/>
<protein>
    <submittedName>
        <fullName evidence="1">Uncharacterized protein</fullName>
    </submittedName>
</protein>
<organism evidence="1 2">
    <name type="scientific">Guyanagaster necrorhizus</name>
    <dbReference type="NCBI Taxonomy" id="856835"/>
    <lineage>
        <taxon>Eukaryota</taxon>
        <taxon>Fungi</taxon>
        <taxon>Dikarya</taxon>
        <taxon>Basidiomycota</taxon>
        <taxon>Agaricomycotina</taxon>
        <taxon>Agaricomycetes</taxon>
        <taxon>Agaricomycetidae</taxon>
        <taxon>Agaricales</taxon>
        <taxon>Marasmiineae</taxon>
        <taxon>Physalacriaceae</taxon>
        <taxon>Guyanagaster</taxon>
    </lineage>
</organism>
<dbReference type="RefSeq" id="XP_043036210.1">
    <property type="nucleotide sequence ID" value="XM_043184399.1"/>
</dbReference>
<reference evidence="1" key="1">
    <citation type="submission" date="2020-11" db="EMBL/GenBank/DDBJ databases">
        <title>Adaptations for nitrogen fixation in a non-lichenized fungal sporocarp promotes dispersal by wood-feeding termites.</title>
        <authorList>
            <consortium name="DOE Joint Genome Institute"/>
            <person name="Koch R.A."/>
            <person name="Yoon G."/>
            <person name="Arayal U."/>
            <person name="Lail K."/>
            <person name="Amirebrahimi M."/>
            <person name="Labutti K."/>
            <person name="Lipzen A."/>
            <person name="Riley R."/>
            <person name="Barry K."/>
            <person name="Henrissat B."/>
            <person name="Grigoriev I.V."/>
            <person name="Herr J.R."/>
            <person name="Aime M.C."/>
        </authorList>
    </citation>
    <scope>NUCLEOTIDE SEQUENCE</scope>
    <source>
        <strain evidence="1">MCA 3950</strain>
    </source>
</reference>
<comment type="caution">
    <text evidence="1">The sequence shown here is derived from an EMBL/GenBank/DDBJ whole genome shotgun (WGS) entry which is preliminary data.</text>
</comment>
<evidence type="ECO:0000313" key="1">
    <source>
        <dbReference type="EMBL" id="KAG7442710.1"/>
    </source>
</evidence>
<dbReference type="EMBL" id="MU250549">
    <property type="protein sequence ID" value="KAG7442710.1"/>
    <property type="molecule type" value="Genomic_DNA"/>
</dbReference>
<evidence type="ECO:0000313" key="2">
    <source>
        <dbReference type="Proteomes" id="UP000812287"/>
    </source>
</evidence>
<proteinExistence type="predicted"/>
<sequence>MIPTFIVVKAVIMSLCKDPATTVNNHFDQLQEYTICSHLEHYKSELTRDKNLKKPSLDEFKTRVIACNKGKGHAIHHSCVTIDTESDDDEDDSDKVAVHSDSDTKSIKIVIDEEAFRAGWFLKFSKARSGDVITGDKHKEPYKVRVFACYWCLFH</sequence>
<dbReference type="Proteomes" id="UP000812287">
    <property type="component" value="Unassembled WGS sequence"/>
</dbReference>
<name>A0A9P7VLU1_9AGAR</name>
<accession>A0A9P7VLU1</accession>
<dbReference type="AlphaFoldDB" id="A0A9P7VLU1"/>
<dbReference type="OrthoDB" id="3039715at2759"/>